<name>A0ABS7PKJ4_9SPHN</name>
<sequence>MPAYIFGKLTVDHWDWYREYRSVTEPLVARHGGRYLVKGGDSERLEGKEPLGHALVLIEFPDRQAAENWYRDPDYARMIALRQGSGVATELALIEGCAPPG</sequence>
<dbReference type="SUPFAM" id="SSF54909">
    <property type="entry name" value="Dimeric alpha+beta barrel"/>
    <property type="match status" value="1"/>
</dbReference>
<evidence type="ECO:0000313" key="3">
    <source>
        <dbReference type="Proteomes" id="UP000706039"/>
    </source>
</evidence>
<dbReference type="InterPro" id="IPR010753">
    <property type="entry name" value="DUF1330"/>
</dbReference>
<dbReference type="RefSeq" id="WP_222988844.1">
    <property type="nucleotide sequence ID" value="NZ_JAINVV010000003.1"/>
</dbReference>
<feature type="domain" description="DUF1330" evidence="1">
    <location>
        <begin position="2"/>
        <end position="96"/>
    </location>
</feature>
<dbReference type="PANTHER" id="PTHR41521:SF4">
    <property type="entry name" value="BLR0684 PROTEIN"/>
    <property type="match status" value="1"/>
</dbReference>
<keyword evidence="3" id="KW-1185">Reference proteome</keyword>
<reference evidence="2 3" key="1">
    <citation type="submission" date="2021-08" db="EMBL/GenBank/DDBJ databases">
        <authorList>
            <person name="Tuo L."/>
        </authorList>
    </citation>
    <scope>NUCLEOTIDE SEQUENCE [LARGE SCALE GENOMIC DNA]</scope>
    <source>
        <strain evidence="2 3">JCM 31229</strain>
    </source>
</reference>
<organism evidence="2 3">
    <name type="scientific">Sphingomonas colocasiae</name>
    <dbReference type="NCBI Taxonomy" id="1848973"/>
    <lineage>
        <taxon>Bacteria</taxon>
        <taxon>Pseudomonadati</taxon>
        <taxon>Pseudomonadota</taxon>
        <taxon>Alphaproteobacteria</taxon>
        <taxon>Sphingomonadales</taxon>
        <taxon>Sphingomonadaceae</taxon>
        <taxon>Sphingomonas</taxon>
    </lineage>
</organism>
<accession>A0ABS7PKJ4</accession>
<dbReference type="Proteomes" id="UP000706039">
    <property type="component" value="Unassembled WGS sequence"/>
</dbReference>
<dbReference type="EMBL" id="JAINVV010000003">
    <property type="protein sequence ID" value="MBY8821758.1"/>
    <property type="molecule type" value="Genomic_DNA"/>
</dbReference>
<gene>
    <name evidence="2" type="ORF">K7G82_05615</name>
</gene>
<dbReference type="PANTHER" id="PTHR41521">
    <property type="match status" value="1"/>
</dbReference>
<dbReference type="Gene3D" id="3.30.70.100">
    <property type="match status" value="1"/>
</dbReference>
<evidence type="ECO:0000259" key="1">
    <source>
        <dbReference type="Pfam" id="PF07045"/>
    </source>
</evidence>
<proteinExistence type="predicted"/>
<evidence type="ECO:0000313" key="2">
    <source>
        <dbReference type="EMBL" id="MBY8821758.1"/>
    </source>
</evidence>
<dbReference type="InterPro" id="IPR011008">
    <property type="entry name" value="Dimeric_a/b-barrel"/>
</dbReference>
<protein>
    <submittedName>
        <fullName evidence="2">DUF1330 domain-containing protein</fullName>
    </submittedName>
</protein>
<comment type="caution">
    <text evidence="2">The sequence shown here is derived from an EMBL/GenBank/DDBJ whole genome shotgun (WGS) entry which is preliminary data.</text>
</comment>
<dbReference type="Pfam" id="PF07045">
    <property type="entry name" value="DUF1330"/>
    <property type="match status" value="1"/>
</dbReference>